<dbReference type="GO" id="GO:0031011">
    <property type="term" value="C:Ino80 complex"/>
    <property type="evidence" value="ECO:0007669"/>
    <property type="project" value="TreeGrafter"/>
</dbReference>
<proteinExistence type="predicted"/>
<evidence type="ECO:0000313" key="6">
    <source>
        <dbReference type="EnsemblMetazoa" id="ADAC002669-PA"/>
    </source>
</evidence>
<dbReference type="VEuPathDB" id="VectorBase:ADAC002669"/>
<dbReference type="Proteomes" id="UP000000673">
    <property type="component" value="Unassembled WGS sequence"/>
</dbReference>
<keyword evidence="7" id="KW-1185">Reference proteome</keyword>
<sequence>MREMTNGKMSKATGANTNIEKQTDTSPADMNEAYRRGCKLLHEKCKAIQRSNERLVFRLHKVRKMTKTRMRDVELLKARLDSHHDDWRTAPDPTDIKEEGEE</sequence>
<dbReference type="InterPro" id="IPR056513">
    <property type="entry name" value="INO80F"/>
</dbReference>
<name>W5JRL8_ANODA</name>
<feature type="region of interest" description="Disordered" evidence="3">
    <location>
        <begin position="1"/>
        <end position="30"/>
    </location>
</feature>
<dbReference type="InterPro" id="IPR033555">
    <property type="entry name" value="TFPT"/>
</dbReference>
<protein>
    <recommendedName>
        <fullName evidence="4">INO80 complex subunit F domain-containing protein</fullName>
    </recommendedName>
</protein>
<dbReference type="GO" id="GO:0043065">
    <property type="term" value="P:positive regulation of apoptotic process"/>
    <property type="evidence" value="ECO:0007669"/>
    <property type="project" value="TreeGrafter"/>
</dbReference>
<accession>W5JRL8</accession>
<evidence type="ECO:0000313" key="5">
    <source>
        <dbReference type="EMBL" id="ETN65560.1"/>
    </source>
</evidence>
<dbReference type="GO" id="GO:0097190">
    <property type="term" value="P:apoptotic signaling pathway"/>
    <property type="evidence" value="ECO:0007669"/>
    <property type="project" value="TreeGrafter"/>
</dbReference>
<evidence type="ECO:0000256" key="2">
    <source>
        <dbReference type="ARBA" id="ARBA00023242"/>
    </source>
</evidence>
<gene>
    <name evidence="5" type="ORF">AND_002669</name>
</gene>
<reference evidence="5 7" key="1">
    <citation type="journal article" date="2010" name="BMC Genomics">
        <title>Combination of measures distinguishes pre-miRNAs from other stem-loops in the genome of the newly sequenced Anopheles darlingi.</title>
        <authorList>
            <person name="Mendes N.D."/>
            <person name="Freitas A.T."/>
            <person name="Vasconcelos A.T."/>
            <person name="Sagot M.F."/>
        </authorList>
    </citation>
    <scope>NUCLEOTIDE SEQUENCE</scope>
</reference>
<feature type="compositionally biased region" description="Polar residues" evidence="3">
    <location>
        <begin position="13"/>
        <end position="28"/>
    </location>
</feature>
<dbReference type="STRING" id="43151.W5JRL8"/>
<dbReference type="Pfam" id="PF24245">
    <property type="entry name" value="INO80F"/>
    <property type="match status" value="1"/>
</dbReference>
<feature type="domain" description="INO80 complex subunit F" evidence="4">
    <location>
        <begin position="34"/>
        <end position="80"/>
    </location>
</feature>
<evidence type="ECO:0000256" key="3">
    <source>
        <dbReference type="SAM" id="MobiDB-lite"/>
    </source>
</evidence>
<dbReference type="EnsemblMetazoa" id="ADAC002669-RA">
    <property type="protein sequence ID" value="ADAC002669-PA"/>
    <property type="gene ID" value="ADAC002669"/>
</dbReference>
<evidence type="ECO:0000259" key="4">
    <source>
        <dbReference type="Pfam" id="PF24245"/>
    </source>
</evidence>
<dbReference type="AlphaFoldDB" id="W5JRL8"/>
<reference evidence="5" key="3">
    <citation type="journal article" date="2013" name="Nucleic Acids Res.">
        <title>The genome of Anopheles darlingi, the main neotropical malaria vector.</title>
        <authorList>
            <person name="Marinotti O."/>
            <person name="Cerqueira G.C."/>
            <person name="de Almeida L.G."/>
            <person name="Ferro M.I."/>
            <person name="Loreto E.L."/>
            <person name="Zaha A."/>
            <person name="Teixeira S.M."/>
            <person name="Wespiser A.R."/>
            <person name="Almeida E Silva A."/>
            <person name="Schlindwein A.D."/>
            <person name="Pacheco A.C."/>
            <person name="Silva A.L."/>
            <person name="Graveley B.R."/>
            <person name="Walenz B.P."/>
            <person name="Lima Bde A."/>
            <person name="Ribeiro C.A."/>
            <person name="Nunes-Silva C.G."/>
            <person name="de Carvalho C.R."/>
            <person name="Soares C.M."/>
            <person name="de Menezes C.B."/>
            <person name="Matiolli C."/>
            <person name="Caffrey D."/>
            <person name="Araujo D.A."/>
            <person name="de Oliveira D.M."/>
            <person name="Golenbock D."/>
            <person name="Grisard E.C."/>
            <person name="Fantinatti-Garboggini F."/>
            <person name="de Carvalho F.M."/>
            <person name="Barcellos F.G."/>
            <person name="Prosdocimi F."/>
            <person name="May G."/>
            <person name="Azevedo Junior G.M."/>
            <person name="Guimaraes G.M."/>
            <person name="Goldman G.H."/>
            <person name="Padilha I.Q."/>
            <person name="Batista Jda S."/>
            <person name="Ferro J.A."/>
            <person name="Ribeiro J.M."/>
            <person name="Fietto J.L."/>
            <person name="Dabbas K.M."/>
            <person name="Cerdeira L."/>
            <person name="Agnez-Lima L.F."/>
            <person name="Brocchi M."/>
            <person name="de Carvalho M.O."/>
            <person name="Teixeira Mde M."/>
            <person name="Diniz Maia Mde M."/>
            <person name="Goldman M.H."/>
            <person name="Cruz Schneider M.P."/>
            <person name="Felipe M.S."/>
            <person name="Hungria M."/>
            <person name="Nicolas M.F."/>
            <person name="Pereira M."/>
            <person name="Montes M.A."/>
            <person name="Cantao M.E."/>
            <person name="Vincentz M."/>
            <person name="Rafael M.S."/>
            <person name="Silverman N."/>
            <person name="Stoco P.H."/>
            <person name="Souza R.C."/>
            <person name="Vicentini R."/>
            <person name="Gazzinelli R.T."/>
            <person name="Neves Rde O."/>
            <person name="Silva R."/>
            <person name="Astolfi-Filho S."/>
            <person name="Maciel T.E."/>
            <person name="Urmenyi T.P."/>
            <person name="Tadei W.P."/>
            <person name="Camargo E.P."/>
            <person name="de Vasconcelos A.T."/>
        </authorList>
    </citation>
    <scope>NUCLEOTIDE SEQUENCE</scope>
</reference>
<comment type="subcellular location">
    <subcellularLocation>
        <location evidence="1">Nucleus</location>
    </subcellularLocation>
</comment>
<keyword evidence="2" id="KW-0539">Nucleus</keyword>
<reference evidence="5" key="2">
    <citation type="submission" date="2010-05" db="EMBL/GenBank/DDBJ databases">
        <authorList>
            <person name="Almeida L.G."/>
            <person name="Nicolas M.F."/>
            <person name="Souza R.C."/>
            <person name="Vasconcelos A.T.R."/>
        </authorList>
    </citation>
    <scope>NUCLEOTIDE SEQUENCE</scope>
</reference>
<dbReference type="GO" id="GO:0003677">
    <property type="term" value="F:DNA binding"/>
    <property type="evidence" value="ECO:0007669"/>
    <property type="project" value="TreeGrafter"/>
</dbReference>
<organism evidence="5">
    <name type="scientific">Anopheles darlingi</name>
    <name type="common">Mosquito</name>
    <dbReference type="NCBI Taxonomy" id="43151"/>
    <lineage>
        <taxon>Eukaryota</taxon>
        <taxon>Metazoa</taxon>
        <taxon>Ecdysozoa</taxon>
        <taxon>Arthropoda</taxon>
        <taxon>Hexapoda</taxon>
        <taxon>Insecta</taxon>
        <taxon>Pterygota</taxon>
        <taxon>Neoptera</taxon>
        <taxon>Endopterygota</taxon>
        <taxon>Diptera</taxon>
        <taxon>Nematocera</taxon>
        <taxon>Culicoidea</taxon>
        <taxon>Culicidae</taxon>
        <taxon>Anophelinae</taxon>
        <taxon>Anopheles</taxon>
    </lineage>
</organism>
<dbReference type="OMA" id="WRTAPDP"/>
<feature type="region of interest" description="Disordered" evidence="3">
    <location>
        <begin position="81"/>
        <end position="102"/>
    </location>
</feature>
<evidence type="ECO:0000313" key="7">
    <source>
        <dbReference type="Proteomes" id="UP000000673"/>
    </source>
</evidence>
<dbReference type="PANTHER" id="PTHR35084">
    <property type="entry name" value="TCF3 FUSION PARTNER"/>
    <property type="match status" value="1"/>
</dbReference>
<evidence type="ECO:0000256" key="1">
    <source>
        <dbReference type="ARBA" id="ARBA00004123"/>
    </source>
</evidence>
<dbReference type="VEuPathDB" id="VectorBase:ADAR2_006879"/>
<dbReference type="EMBL" id="ADMH02000626">
    <property type="protein sequence ID" value="ETN65560.1"/>
    <property type="molecule type" value="Genomic_DNA"/>
</dbReference>
<dbReference type="HOGENOM" id="CLU_2265916_0_0_1"/>
<reference evidence="6" key="4">
    <citation type="submission" date="2015-06" db="UniProtKB">
        <authorList>
            <consortium name="EnsemblMetazoa"/>
        </authorList>
    </citation>
    <scope>IDENTIFICATION</scope>
</reference>
<dbReference type="PANTHER" id="PTHR35084:SF1">
    <property type="entry name" value="TCF3 FUSION PARTNER"/>
    <property type="match status" value="1"/>
</dbReference>
<dbReference type="eggNOG" id="KOG0381">
    <property type="taxonomic scope" value="Eukaryota"/>
</dbReference>